<keyword evidence="5 14" id="KW-0808">Transferase</keyword>
<dbReference type="InterPro" id="IPR036968">
    <property type="entry name" value="Enolpyruvate_Tfrase_sf"/>
</dbReference>
<comment type="similarity">
    <text evidence="11 14">Belongs to the EPSP synthase family. MurA subfamily.</text>
</comment>
<feature type="active site" description="Proton donor" evidence="14">
    <location>
        <position position="115"/>
    </location>
</feature>
<dbReference type="InterPro" id="IPR005750">
    <property type="entry name" value="UDP_GlcNAc_COvinyl_MurA"/>
</dbReference>
<evidence type="ECO:0000256" key="9">
    <source>
        <dbReference type="ARBA" id="ARBA00023316"/>
    </source>
</evidence>
<evidence type="ECO:0000256" key="4">
    <source>
        <dbReference type="ARBA" id="ARBA00022618"/>
    </source>
</evidence>
<dbReference type="EMBL" id="PDKU01000002">
    <property type="protein sequence ID" value="PPI86546.1"/>
    <property type="molecule type" value="Genomic_DNA"/>
</dbReference>
<reference evidence="16 17" key="1">
    <citation type="journal article" date="2018" name="Genome Biol. Evol.">
        <title>Cladogenesis and Genomic Streamlining in Extracellular Endosymbionts of Tropical Stink Bugs.</title>
        <authorList>
            <person name="Otero-Bravo A."/>
            <person name="Goffredi S."/>
            <person name="Sabree Z.L."/>
        </authorList>
    </citation>
    <scope>NUCLEOTIDE SEQUENCE [LARGE SCALE GENOMIC DNA]</scope>
    <source>
        <strain evidence="16 17">SoEL</strain>
    </source>
</reference>
<dbReference type="InterPro" id="IPR001986">
    <property type="entry name" value="Enolpyruvate_Tfrase_dom"/>
</dbReference>
<dbReference type="RefSeq" id="WP_136130121.1">
    <property type="nucleotide sequence ID" value="NZ_PDKU01000002.1"/>
</dbReference>
<evidence type="ECO:0000313" key="17">
    <source>
        <dbReference type="Proteomes" id="UP000296144"/>
    </source>
</evidence>
<evidence type="ECO:0000256" key="11">
    <source>
        <dbReference type="ARBA" id="ARBA00038367"/>
    </source>
</evidence>
<keyword evidence="10 14" id="KW-0670">Pyruvate</keyword>
<evidence type="ECO:0000256" key="10">
    <source>
        <dbReference type="ARBA" id="ARBA00023317"/>
    </source>
</evidence>
<dbReference type="OrthoDB" id="9803760at2"/>
<dbReference type="InterPro" id="IPR013792">
    <property type="entry name" value="RNA3'P_cycl/enolpyr_Trfase_a/b"/>
</dbReference>
<keyword evidence="7 14" id="KW-0573">Peptidoglycan synthesis</keyword>
<evidence type="ECO:0000256" key="2">
    <source>
        <dbReference type="ARBA" id="ARBA00004752"/>
    </source>
</evidence>
<feature type="modified residue" description="2-(S-cysteinyl)pyruvic acid O-phosphothioketal" evidence="14">
    <location>
        <position position="115"/>
    </location>
</feature>
<dbReference type="EC" id="2.5.1.7" evidence="14"/>
<keyword evidence="6 14" id="KW-0133">Cell shape</keyword>
<dbReference type="AlphaFoldDB" id="A0A2P5SW57"/>
<feature type="binding site" evidence="14">
    <location>
        <position position="91"/>
    </location>
    <ligand>
        <name>UDP-N-acetyl-alpha-D-glucosamine</name>
        <dbReference type="ChEBI" id="CHEBI:57705"/>
    </ligand>
</feature>
<feature type="binding site" evidence="14">
    <location>
        <begin position="22"/>
        <end position="23"/>
    </location>
    <ligand>
        <name>phosphoenolpyruvate</name>
        <dbReference type="ChEBI" id="CHEBI:58702"/>
    </ligand>
</feature>
<keyword evidence="17" id="KW-1185">Reference proteome</keyword>
<evidence type="ECO:0000313" key="16">
    <source>
        <dbReference type="EMBL" id="PPI86546.1"/>
    </source>
</evidence>
<organism evidence="16 17">
    <name type="scientific">Candidatus Pantoea edessiphila</name>
    <dbReference type="NCBI Taxonomy" id="2044610"/>
    <lineage>
        <taxon>Bacteria</taxon>
        <taxon>Pseudomonadati</taxon>
        <taxon>Pseudomonadota</taxon>
        <taxon>Gammaproteobacteria</taxon>
        <taxon>Enterobacterales</taxon>
        <taxon>Erwiniaceae</taxon>
        <taxon>Pantoea</taxon>
    </lineage>
</organism>
<dbReference type="NCBIfam" id="TIGR01072">
    <property type="entry name" value="murA"/>
    <property type="match status" value="1"/>
</dbReference>
<proteinExistence type="inferred from homology"/>
<feature type="binding site" evidence="14">
    <location>
        <position position="327"/>
    </location>
    <ligand>
        <name>UDP-N-acetyl-alpha-D-glucosamine</name>
        <dbReference type="ChEBI" id="CHEBI:57705"/>
    </ligand>
</feature>
<feature type="domain" description="Enolpyruvate transferase" evidence="15">
    <location>
        <begin position="6"/>
        <end position="406"/>
    </location>
</feature>
<dbReference type="UniPathway" id="UPA00219"/>
<gene>
    <name evidence="14 16" type="primary">murA</name>
    <name evidence="16" type="ORF">CRV10_01720</name>
</gene>
<keyword evidence="4 14" id="KW-0132">Cell division</keyword>
<dbReference type="PANTHER" id="PTHR43783:SF1">
    <property type="entry name" value="UDP-N-ACETYLGLUCOSAMINE 1-CARBOXYVINYLTRANSFERASE"/>
    <property type="match status" value="1"/>
</dbReference>
<name>A0A2P5SW57_9GAMM</name>
<evidence type="ECO:0000256" key="13">
    <source>
        <dbReference type="ARBA" id="ARBA00057879"/>
    </source>
</evidence>
<dbReference type="FunFam" id="3.65.10.10:FF:000002">
    <property type="entry name" value="UDP-N-acetylglucosamine 1-carboxyvinyltransferase"/>
    <property type="match status" value="1"/>
</dbReference>
<evidence type="ECO:0000256" key="14">
    <source>
        <dbReference type="HAMAP-Rule" id="MF_00111"/>
    </source>
</evidence>
<dbReference type="GO" id="GO:0005737">
    <property type="term" value="C:cytoplasm"/>
    <property type="evidence" value="ECO:0007669"/>
    <property type="project" value="UniProtKB-SubCell"/>
</dbReference>
<comment type="subcellular location">
    <subcellularLocation>
        <location evidence="1 14">Cytoplasm</location>
    </subcellularLocation>
</comment>
<dbReference type="GO" id="GO:0008760">
    <property type="term" value="F:UDP-N-acetylglucosamine 1-carboxyvinyltransferase activity"/>
    <property type="evidence" value="ECO:0007669"/>
    <property type="project" value="UniProtKB-UniRule"/>
</dbReference>
<comment type="caution">
    <text evidence="16">The sequence shown here is derived from an EMBL/GenBank/DDBJ whole genome shotgun (WGS) entry which is preliminary data.</text>
</comment>
<keyword evidence="9 14" id="KW-0961">Cell wall biogenesis/degradation</keyword>
<evidence type="ECO:0000256" key="7">
    <source>
        <dbReference type="ARBA" id="ARBA00022984"/>
    </source>
</evidence>
<dbReference type="InterPro" id="IPR050068">
    <property type="entry name" value="MurA_subfamily"/>
</dbReference>
<dbReference type="Gene3D" id="3.65.10.10">
    <property type="entry name" value="Enolpyruvate transferase domain"/>
    <property type="match status" value="2"/>
</dbReference>
<dbReference type="Pfam" id="PF00275">
    <property type="entry name" value="EPSP_synthase"/>
    <property type="match status" value="1"/>
</dbReference>
<comment type="pathway">
    <text evidence="2 14">Cell wall biogenesis; peptidoglycan biosynthesis.</text>
</comment>
<keyword evidence="8 14" id="KW-0131">Cell cycle</keyword>
<protein>
    <recommendedName>
        <fullName evidence="14">UDP-N-acetylglucosamine 1-carboxyvinyltransferase</fullName>
        <ecNumber evidence="14">2.5.1.7</ecNumber>
    </recommendedName>
    <alternativeName>
        <fullName evidence="14">Enoylpyruvate transferase</fullName>
    </alternativeName>
    <alternativeName>
        <fullName evidence="14">UDP-N-acetylglucosamine enolpyruvyl transferase</fullName>
        <shortName evidence="14">EPT</shortName>
    </alternativeName>
</protein>
<evidence type="ECO:0000256" key="12">
    <source>
        <dbReference type="ARBA" id="ARBA00047527"/>
    </source>
</evidence>
<dbReference type="GO" id="GO:0008360">
    <property type="term" value="P:regulation of cell shape"/>
    <property type="evidence" value="ECO:0007669"/>
    <property type="project" value="UniProtKB-KW"/>
</dbReference>
<dbReference type="PANTHER" id="PTHR43783">
    <property type="entry name" value="UDP-N-ACETYLGLUCOSAMINE 1-CARBOXYVINYLTRANSFERASE"/>
    <property type="match status" value="1"/>
</dbReference>
<evidence type="ECO:0000256" key="3">
    <source>
        <dbReference type="ARBA" id="ARBA00022490"/>
    </source>
</evidence>
<dbReference type="NCBIfam" id="NF006873">
    <property type="entry name" value="PRK09369.1"/>
    <property type="match status" value="1"/>
</dbReference>
<feature type="binding site" evidence="14">
    <location>
        <position position="305"/>
    </location>
    <ligand>
        <name>UDP-N-acetyl-alpha-D-glucosamine</name>
        <dbReference type="ChEBI" id="CHEBI:57705"/>
    </ligand>
</feature>
<evidence type="ECO:0000256" key="5">
    <source>
        <dbReference type="ARBA" id="ARBA00022679"/>
    </source>
</evidence>
<dbReference type="CDD" id="cd01555">
    <property type="entry name" value="UdpNAET"/>
    <property type="match status" value="1"/>
</dbReference>
<dbReference type="GO" id="GO:0071555">
    <property type="term" value="P:cell wall organization"/>
    <property type="evidence" value="ECO:0007669"/>
    <property type="project" value="UniProtKB-KW"/>
</dbReference>
<comment type="caution">
    <text evidence="14">Lacks conserved residue(s) required for the propagation of feature annotation.</text>
</comment>
<dbReference type="GO" id="GO:0051301">
    <property type="term" value="P:cell division"/>
    <property type="evidence" value="ECO:0007669"/>
    <property type="project" value="UniProtKB-KW"/>
</dbReference>
<comment type="function">
    <text evidence="13">Cell wall formation. Adds enolpyruvyl to UDP-N-acetylglucosamine. Target for the antibiotic fosfomycin.</text>
</comment>
<dbReference type="Proteomes" id="UP000296144">
    <property type="component" value="Unassembled WGS sequence"/>
</dbReference>
<evidence type="ECO:0000259" key="15">
    <source>
        <dbReference type="Pfam" id="PF00275"/>
    </source>
</evidence>
<dbReference type="SUPFAM" id="SSF55205">
    <property type="entry name" value="EPT/RTPC-like"/>
    <property type="match status" value="1"/>
</dbReference>
<accession>A0A2P5SW57</accession>
<comment type="catalytic activity">
    <reaction evidence="12 14">
        <text>phosphoenolpyruvate + UDP-N-acetyl-alpha-D-glucosamine = UDP-N-acetyl-3-O-(1-carboxyvinyl)-alpha-D-glucosamine + phosphate</text>
        <dbReference type="Rhea" id="RHEA:18681"/>
        <dbReference type="ChEBI" id="CHEBI:43474"/>
        <dbReference type="ChEBI" id="CHEBI:57705"/>
        <dbReference type="ChEBI" id="CHEBI:58702"/>
        <dbReference type="ChEBI" id="CHEBI:68483"/>
        <dbReference type="EC" id="2.5.1.7"/>
    </reaction>
</comment>
<keyword evidence="3 14" id="KW-0963">Cytoplasm</keyword>
<dbReference type="GO" id="GO:0009252">
    <property type="term" value="P:peptidoglycan biosynthetic process"/>
    <property type="evidence" value="ECO:0007669"/>
    <property type="project" value="UniProtKB-UniRule"/>
</dbReference>
<dbReference type="GO" id="GO:0019277">
    <property type="term" value="P:UDP-N-acetylgalactosamine biosynthetic process"/>
    <property type="evidence" value="ECO:0007669"/>
    <property type="project" value="InterPro"/>
</dbReference>
<evidence type="ECO:0000256" key="8">
    <source>
        <dbReference type="ARBA" id="ARBA00023306"/>
    </source>
</evidence>
<feature type="binding site" evidence="14">
    <location>
        <begin position="120"/>
        <end position="124"/>
    </location>
    <ligand>
        <name>UDP-N-acetyl-alpha-D-glucosamine</name>
        <dbReference type="ChEBI" id="CHEBI:57705"/>
    </ligand>
</feature>
<dbReference type="HAMAP" id="MF_00111">
    <property type="entry name" value="MurA"/>
    <property type="match status" value="1"/>
</dbReference>
<sequence>MEKFRVQGPTKLSGKVSISGAKNSALPILFSTLLTKEPIEIQNVPNLRDIDTAITILNKLGAKIKRNNSIYIDTSKVHTYKVLWNIVSNMRASIWALGPLLARFGCSQILLPGGCAIGDRPIDLHISGLKKLGAIIKLKDGYITAKIHDKLKGACIAMDKISVGATISIMMTATLAIGITIIKNAAREPEVIDTANFLNMIGAKINGAGSNEITIEGVKCLGGCVYRILPDRIETGTFLVAAAISGGSILCINTLPKLLNKVLLKLTDAGADIKLGTNWISLNMHGKRPKAVNINTEPYPGFPTDMQAQFSLLNVVAEGMSIIRENIFENRFMHIPELIRMGAKAKINNNIITFQGVKSLSGTKVVATDLRSSASLVLAGCIAKGTTIIDQIFHIDRGYEHIEVKLASIGAIIERID</sequence>
<evidence type="ECO:0000256" key="1">
    <source>
        <dbReference type="ARBA" id="ARBA00004496"/>
    </source>
</evidence>
<evidence type="ECO:0000256" key="6">
    <source>
        <dbReference type="ARBA" id="ARBA00022960"/>
    </source>
</evidence>